<accession>A0ABU9CHP2</accession>
<reference evidence="1 2" key="1">
    <citation type="submission" date="2024-04" db="EMBL/GenBank/DDBJ databases">
        <title>Novel species of the genus Ideonella isolated from streams.</title>
        <authorList>
            <person name="Lu H."/>
        </authorList>
    </citation>
    <scope>NUCLEOTIDE SEQUENCE [LARGE SCALE GENOMIC DNA]</scope>
    <source>
        <strain evidence="1 2">DXS22W</strain>
    </source>
</reference>
<sequence length="53" mass="5542">MYLARNCVAAPSATPPGHRPPALPCHADVRAAVEGEALPDLRLLDGLARWPGA</sequence>
<name>A0ABU9CHP2_9BURK</name>
<keyword evidence="2" id="KW-1185">Reference proteome</keyword>
<dbReference type="RefSeq" id="WP_341411054.1">
    <property type="nucleotide sequence ID" value="NZ_JBBUTH010000007.1"/>
</dbReference>
<protein>
    <submittedName>
        <fullName evidence="1">Uncharacterized protein</fullName>
    </submittedName>
</protein>
<dbReference type="EMBL" id="JBBUTH010000007">
    <property type="protein sequence ID" value="MEK8051370.1"/>
    <property type="molecule type" value="Genomic_DNA"/>
</dbReference>
<dbReference type="Proteomes" id="UP001365405">
    <property type="component" value="Unassembled WGS sequence"/>
</dbReference>
<organism evidence="1 2">
    <name type="scientific">Pseudaquabacterium inlustre</name>
    <dbReference type="NCBI Taxonomy" id="2984192"/>
    <lineage>
        <taxon>Bacteria</taxon>
        <taxon>Pseudomonadati</taxon>
        <taxon>Pseudomonadota</taxon>
        <taxon>Betaproteobacteria</taxon>
        <taxon>Burkholderiales</taxon>
        <taxon>Sphaerotilaceae</taxon>
        <taxon>Pseudaquabacterium</taxon>
    </lineage>
</organism>
<evidence type="ECO:0000313" key="2">
    <source>
        <dbReference type="Proteomes" id="UP001365405"/>
    </source>
</evidence>
<gene>
    <name evidence="1" type="ORF">AACH10_14050</name>
</gene>
<comment type="caution">
    <text evidence="1">The sequence shown here is derived from an EMBL/GenBank/DDBJ whole genome shotgun (WGS) entry which is preliminary data.</text>
</comment>
<proteinExistence type="predicted"/>
<evidence type="ECO:0000313" key="1">
    <source>
        <dbReference type="EMBL" id="MEK8051370.1"/>
    </source>
</evidence>